<keyword evidence="5" id="KW-1185">Reference proteome</keyword>
<dbReference type="EMBL" id="BAAASJ010000010">
    <property type="protein sequence ID" value="GAA2623434.1"/>
    <property type="molecule type" value="Genomic_DNA"/>
</dbReference>
<keyword evidence="2" id="KW-0472">Membrane</keyword>
<name>A0ABP6CLR9_9ACTN</name>
<keyword evidence="2" id="KW-1133">Transmembrane helix</keyword>
<organism evidence="4 5">
    <name type="scientific">Streptomyces vastus</name>
    <dbReference type="NCBI Taxonomy" id="285451"/>
    <lineage>
        <taxon>Bacteria</taxon>
        <taxon>Bacillati</taxon>
        <taxon>Actinomycetota</taxon>
        <taxon>Actinomycetes</taxon>
        <taxon>Kitasatosporales</taxon>
        <taxon>Streptomycetaceae</taxon>
        <taxon>Streptomyces</taxon>
    </lineage>
</organism>
<evidence type="ECO:0000313" key="4">
    <source>
        <dbReference type="EMBL" id="GAA2623434.1"/>
    </source>
</evidence>
<feature type="signal peptide" evidence="3">
    <location>
        <begin position="1"/>
        <end position="31"/>
    </location>
</feature>
<evidence type="ECO:0008006" key="6">
    <source>
        <dbReference type="Google" id="ProtNLM"/>
    </source>
</evidence>
<accession>A0ABP6CLR9</accession>
<evidence type="ECO:0000313" key="5">
    <source>
        <dbReference type="Proteomes" id="UP001500151"/>
    </source>
</evidence>
<sequence length="187" mass="18166">MGSLRLTLCAGAVVTAALTPVSAPIPASALAMDAGVSVTPSNPTPGSDIQVRARGCTTGTSGTAAASRAFVADALLAGRTGELVGETRIRSTLTPGTYAIKVTCGGLGDKAAKADKATGTLTVVKKPSAHQSPTAPVSAGGGGTAQLSAVQERAEGPGTLHTVIGLVLAGAAAVAVAVRSARRGRGR</sequence>
<proteinExistence type="predicted"/>
<dbReference type="RefSeq" id="WP_344387588.1">
    <property type="nucleotide sequence ID" value="NZ_BAAASJ010000010.1"/>
</dbReference>
<comment type="caution">
    <text evidence="4">The sequence shown here is derived from an EMBL/GenBank/DDBJ whole genome shotgun (WGS) entry which is preliminary data.</text>
</comment>
<reference evidence="5" key="1">
    <citation type="journal article" date="2019" name="Int. J. Syst. Evol. Microbiol.">
        <title>The Global Catalogue of Microorganisms (GCM) 10K type strain sequencing project: providing services to taxonomists for standard genome sequencing and annotation.</title>
        <authorList>
            <consortium name="The Broad Institute Genomics Platform"/>
            <consortium name="The Broad Institute Genome Sequencing Center for Infectious Disease"/>
            <person name="Wu L."/>
            <person name="Ma J."/>
        </authorList>
    </citation>
    <scope>NUCLEOTIDE SEQUENCE [LARGE SCALE GENOMIC DNA]</scope>
    <source>
        <strain evidence="5">JCM 4524</strain>
    </source>
</reference>
<protein>
    <recommendedName>
        <fullName evidence="6">Sortase</fullName>
    </recommendedName>
</protein>
<dbReference type="Proteomes" id="UP001500151">
    <property type="component" value="Unassembled WGS sequence"/>
</dbReference>
<evidence type="ECO:0000256" key="3">
    <source>
        <dbReference type="SAM" id="SignalP"/>
    </source>
</evidence>
<feature type="transmembrane region" description="Helical" evidence="2">
    <location>
        <begin position="158"/>
        <end position="178"/>
    </location>
</feature>
<evidence type="ECO:0000256" key="2">
    <source>
        <dbReference type="SAM" id="Phobius"/>
    </source>
</evidence>
<keyword evidence="2" id="KW-0812">Transmembrane</keyword>
<evidence type="ECO:0000256" key="1">
    <source>
        <dbReference type="SAM" id="MobiDB-lite"/>
    </source>
</evidence>
<feature type="region of interest" description="Disordered" evidence="1">
    <location>
        <begin position="126"/>
        <end position="146"/>
    </location>
</feature>
<keyword evidence="3" id="KW-0732">Signal</keyword>
<feature type="chain" id="PRO_5045470785" description="Sortase" evidence="3">
    <location>
        <begin position="32"/>
        <end position="187"/>
    </location>
</feature>
<gene>
    <name evidence="4" type="ORF">GCM10010307_08800</name>
</gene>